<accession>A0A084WLF5</accession>
<evidence type="ECO:0000313" key="5">
    <source>
        <dbReference type="Proteomes" id="UP000030765"/>
    </source>
</evidence>
<evidence type="ECO:0000256" key="2">
    <source>
        <dbReference type="ARBA" id="ARBA00022737"/>
    </source>
</evidence>
<dbReference type="PANTHER" id="PTHR45712:SF22">
    <property type="entry name" value="INSULIN-LIKE GROWTH FACTOR-BINDING PROTEIN COMPLEX ACID LABILE SUBUNIT"/>
    <property type="match status" value="1"/>
</dbReference>
<evidence type="ECO:0000313" key="3">
    <source>
        <dbReference type="EMBL" id="KFB51049.1"/>
    </source>
</evidence>
<keyword evidence="1" id="KW-0433">Leucine-rich repeat</keyword>
<dbReference type="EMBL" id="ATLV01024235">
    <property type="status" value="NOT_ANNOTATED_CDS"/>
    <property type="molecule type" value="Genomic_DNA"/>
</dbReference>
<dbReference type="InterPro" id="IPR003591">
    <property type="entry name" value="Leu-rich_rpt_typical-subtyp"/>
</dbReference>
<dbReference type="OrthoDB" id="7738899at2759"/>
<keyword evidence="5" id="KW-1185">Reference proteome</keyword>
<dbReference type="STRING" id="74873.A0A084WLF5"/>
<dbReference type="EMBL" id="KE525350">
    <property type="protein sequence ID" value="KFB51049.1"/>
    <property type="molecule type" value="Genomic_DNA"/>
</dbReference>
<dbReference type="Gene3D" id="3.80.10.10">
    <property type="entry name" value="Ribonuclease Inhibitor"/>
    <property type="match status" value="2"/>
</dbReference>
<name>A0A084WLF5_ANOSI</name>
<dbReference type="EnsemblMetazoa" id="ASIC019102-RA">
    <property type="protein sequence ID" value="ASIC019102-PA"/>
    <property type="gene ID" value="ASIC019102"/>
</dbReference>
<gene>
    <name evidence="3" type="ORF">ZHAS_00019102</name>
</gene>
<dbReference type="PROSITE" id="PS51450">
    <property type="entry name" value="LRR"/>
    <property type="match status" value="1"/>
</dbReference>
<evidence type="ECO:0000256" key="1">
    <source>
        <dbReference type="ARBA" id="ARBA00022614"/>
    </source>
</evidence>
<sequence>MVGYCSIAQLNATENNWPTEMASVINTTRLTVAIANVRLPVSQMAMAAFIQTISTLTEWLQFDRFHDSVFHVSGATTSARLSIFSAPQLKQVYVQPNMHIRELYIYKTAIEYLPRGLRNMINLEILQVHAGKLTQFNLGSLSSSQRLSLVDLSNNRVASLVGIGNTVNIAMLELSVNELSVVDMAFFRQIENLTYLNLEDNRITRIECSQPVSFNSLAQLSLATNQLSTFQTPGMEFPELVDLVLAGNSLTSIPRNLAKYPVLQRLDLNRNKIALADLATIRLARNLTSLLLRENRITSIVCSSPVSHDRLQTILLNSNQLERLNFSGCNFPKLTTLAMRSNKFSVVPSNVFQAFPAVRISLEGHQFRCDDLLSYNKELKERRLYVNTVWGSAPCPTNGDFLIGQQEKVCCVE</sequence>
<dbReference type="VEuPathDB" id="VectorBase:ASIS014008"/>
<dbReference type="GO" id="GO:0005615">
    <property type="term" value="C:extracellular space"/>
    <property type="evidence" value="ECO:0007669"/>
    <property type="project" value="TreeGrafter"/>
</dbReference>
<dbReference type="VEuPathDB" id="VectorBase:ASIC019102"/>
<dbReference type="Proteomes" id="UP000030765">
    <property type="component" value="Unassembled WGS sequence"/>
</dbReference>
<proteinExistence type="predicted"/>
<dbReference type="OMA" id="NATENNW"/>
<dbReference type="AlphaFoldDB" id="A0A084WLF5"/>
<reference evidence="4" key="2">
    <citation type="submission" date="2020-05" db="UniProtKB">
        <authorList>
            <consortium name="EnsemblMetazoa"/>
        </authorList>
    </citation>
    <scope>IDENTIFICATION</scope>
</reference>
<dbReference type="InterPro" id="IPR001611">
    <property type="entry name" value="Leu-rich_rpt"/>
</dbReference>
<reference evidence="3 5" key="1">
    <citation type="journal article" date="2014" name="BMC Genomics">
        <title>Genome sequence of Anopheles sinensis provides insight into genetics basis of mosquito competence for malaria parasites.</title>
        <authorList>
            <person name="Zhou D."/>
            <person name="Zhang D."/>
            <person name="Ding G."/>
            <person name="Shi L."/>
            <person name="Hou Q."/>
            <person name="Ye Y."/>
            <person name="Xu Y."/>
            <person name="Zhou H."/>
            <person name="Xiong C."/>
            <person name="Li S."/>
            <person name="Yu J."/>
            <person name="Hong S."/>
            <person name="Yu X."/>
            <person name="Zou P."/>
            <person name="Chen C."/>
            <person name="Chang X."/>
            <person name="Wang W."/>
            <person name="Lv Y."/>
            <person name="Sun Y."/>
            <person name="Ma L."/>
            <person name="Shen B."/>
            <person name="Zhu C."/>
        </authorList>
    </citation>
    <scope>NUCLEOTIDE SEQUENCE [LARGE SCALE GENOMIC DNA]</scope>
</reference>
<dbReference type="Pfam" id="PF13855">
    <property type="entry name" value="LRR_8"/>
    <property type="match status" value="1"/>
</dbReference>
<dbReference type="PANTHER" id="PTHR45712">
    <property type="entry name" value="AGAP008170-PA"/>
    <property type="match status" value="1"/>
</dbReference>
<evidence type="ECO:0000313" key="4">
    <source>
        <dbReference type="EnsemblMetazoa" id="ASIC019102-PA"/>
    </source>
</evidence>
<dbReference type="InterPro" id="IPR050333">
    <property type="entry name" value="SLRP"/>
</dbReference>
<dbReference type="SUPFAM" id="SSF52058">
    <property type="entry name" value="L domain-like"/>
    <property type="match status" value="1"/>
</dbReference>
<dbReference type="SMART" id="SM00369">
    <property type="entry name" value="LRR_TYP"/>
    <property type="match status" value="3"/>
</dbReference>
<dbReference type="InterPro" id="IPR032675">
    <property type="entry name" value="LRR_dom_sf"/>
</dbReference>
<protein>
    <submittedName>
        <fullName evidence="3">AGAP007469-PA-like protein</fullName>
    </submittedName>
</protein>
<organism evidence="3">
    <name type="scientific">Anopheles sinensis</name>
    <name type="common">Mosquito</name>
    <dbReference type="NCBI Taxonomy" id="74873"/>
    <lineage>
        <taxon>Eukaryota</taxon>
        <taxon>Metazoa</taxon>
        <taxon>Ecdysozoa</taxon>
        <taxon>Arthropoda</taxon>
        <taxon>Hexapoda</taxon>
        <taxon>Insecta</taxon>
        <taxon>Pterygota</taxon>
        <taxon>Neoptera</taxon>
        <taxon>Endopterygota</taxon>
        <taxon>Diptera</taxon>
        <taxon>Nematocera</taxon>
        <taxon>Culicoidea</taxon>
        <taxon>Culicidae</taxon>
        <taxon>Anophelinae</taxon>
        <taxon>Anopheles</taxon>
    </lineage>
</organism>
<keyword evidence="2" id="KW-0677">Repeat</keyword>